<organism evidence="2">
    <name type="scientific">viral metagenome</name>
    <dbReference type="NCBI Taxonomy" id="1070528"/>
    <lineage>
        <taxon>unclassified sequences</taxon>
        <taxon>metagenomes</taxon>
        <taxon>organismal metagenomes</taxon>
    </lineage>
</organism>
<keyword evidence="1" id="KW-1133">Transmembrane helix</keyword>
<name>A0A6C0L0F2_9ZZZZ</name>
<proteinExistence type="predicted"/>
<dbReference type="AlphaFoldDB" id="A0A6C0L0F2"/>
<accession>A0A6C0L0F2</accession>
<protein>
    <submittedName>
        <fullName evidence="2">Uncharacterized protein</fullName>
    </submittedName>
</protein>
<sequence>MNSTLTIVVSALVIGVIAVVVGAGYTSATAAKLPERMEMVQLFTSGALVGGFVSWLVASGVMHGGSLVNMVSSDLTSTMKEMGLKGGDEPVAPPSSMGQMVGGFLNSIGIDKSTLQELKVGMPTF</sequence>
<keyword evidence="1" id="KW-0472">Membrane</keyword>
<evidence type="ECO:0000313" key="2">
    <source>
        <dbReference type="EMBL" id="QHU22028.1"/>
    </source>
</evidence>
<keyword evidence="1" id="KW-0812">Transmembrane</keyword>
<dbReference type="EMBL" id="MN740994">
    <property type="protein sequence ID" value="QHU22028.1"/>
    <property type="molecule type" value="Genomic_DNA"/>
</dbReference>
<evidence type="ECO:0000256" key="1">
    <source>
        <dbReference type="SAM" id="Phobius"/>
    </source>
</evidence>
<feature type="transmembrane region" description="Helical" evidence="1">
    <location>
        <begin position="6"/>
        <end position="28"/>
    </location>
</feature>
<reference evidence="2" key="1">
    <citation type="journal article" date="2020" name="Nature">
        <title>Giant virus diversity and host interactions through global metagenomics.</title>
        <authorList>
            <person name="Schulz F."/>
            <person name="Roux S."/>
            <person name="Paez-Espino D."/>
            <person name="Jungbluth S."/>
            <person name="Walsh D.A."/>
            <person name="Denef V.J."/>
            <person name="McMahon K.D."/>
            <person name="Konstantinidis K.T."/>
            <person name="Eloe-Fadrosh E.A."/>
            <person name="Kyrpides N.C."/>
            <person name="Woyke T."/>
        </authorList>
    </citation>
    <scope>NUCLEOTIDE SEQUENCE</scope>
    <source>
        <strain evidence="2">GVMAG-S-3300013286-35</strain>
    </source>
</reference>
<feature type="transmembrane region" description="Helical" evidence="1">
    <location>
        <begin position="40"/>
        <end position="62"/>
    </location>
</feature>